<dbReference type="SUPFAM" id="SSF46955">
    <property type="entry name" value="Putative DNA-binding domain"/>
    <property type="match status" value="1"/>
</dbReference>
<dbReference type="OrthoDB" id="9805928at2"/>
<dbReference type="InterPro" id="IPR010093">
    <property type="entry name" value="SinI_DNA-bd"/>
</dbReference>
<evidence type="ECO:0000259" key="1">
    <source>
        <dbReference type="Pfam" id="PF12728"/>
    </source>
</evidence>
<dbReference type="NCBIfam" id="TIGR01764">
    <property type="entry name" value="excise"/>
    <property type="match status" value="1"/>
</dbReference>
<evidence type="ECO:0000313" key="2">
    <source>
        <dbReference type="EMBL" id="RDD65262.1"/>
    </source>
</evidence>
<dbReference type="GO" id="GO:0003677">
    <property type="term" value="F:DNA binding"/>
    <property type="evidence" value="ECO:0007669"/>
    <property type="project" value="UniProtKB-KW"/>
</dbReference>
<proteinExistence type="predicted"/>
<gene>
    <name evidence="2" type="ORF">DU478_15250</name>
</gene>
<sequence>MQQDILTVSEVAAYLRIKEKTAYRLAGEGKLPAFKVGGSWRFRRTEIEQWIDEQTGEKQPGKS</sequence>
<feature type="domain" description="Helix-turn-helix" evidence="1">
    <location>
        <begin position="6"/>
        <end position="54"/>
    </location>
</feature>
<comment type="caution">
    <text evidence="2">The sequence shown here is derived from an EMBL/GenBank/DDBJ whole genome shotgun (WGS) entry which is preliminary data.</text>
</comment>
<name>A0A369TK91_9RHOB</name>
<evidence type="ECO:0000313" key="3">
    <source>
        <dbReference type="Proteomes" id="UP000253977"/>
    </source>
</evidence>
<dbReference type="AlphaFoldDB" id="A0A369TK91"/>
<dbReference type="RefSeq" id="WP_114511834.1">
    <property type="nucleotide sequence ID" value="NZ_QPMK01000013.1"/>
</dbReference>
<protein>
    <submittedName>
        <fullName evidence="2">DNA-binding protein</fullName>
    </submittedName>
</protein>
<keyword evidence="2" id="KW-0238">DNA-binding</keyword>
<keyword evidence="3" id="KW-1185">Reference proteome</keyword>
<dbReference type="EMBL" id="QPMK01000013">
    <property type="protein sequence ID" value="RDD65262.1"/>
    <property type="molecule type" value="Genomic_DNA"/>
</dbReference>
<dbReference type="Proteomes" id="UP000253977">
    <property type="component" value="Unassembled WGS sequence"/>
</dbReference>
<dbReference type="Gene3D" id="1.10.238.160">
    <property type="match status" value="1"/>
</dbReference>
<dbReference type="Pfam" id="PF12728">
    <property type="entry name" value="HTH_17"/>
    <property type="match status" value="1"/>
</dbReference>
<organism evidence="2 3">
    <name type="scientific">Thalassococcus profundi</name>
    <dbReference type="NCBI Taxonomy" id="2282382"/>
    <lineage>
        <taxon>Bacteria</taxon>
        <taxon>Pseudomonadati</taxon>
        <taxon>Pseudomonadota</taxon>
        <taxon>Alphaproteobacteria</taxon>
        <taxon>Rhodobacterales</taxon>
        <taxon>Roseobacteraceae</taxon>
        <taxon>Thalassococcus</taxon>
    </lineage>
</organism>
<accession>A0A369TK91</accession>
<reference evidence="2 3" key="1">
    <citation type="submission" date="2018-07" db="EMBL/GenBank/DDBJ databases">
        <title>Thalassococcus profundi sp. nov., a marine bacterium isolated from deep seawater of Okinawa Trough.</title>
        <authorList>
            <person name="Yu M."/>
        </authorList>
    </citation>
    <scope>NUCLEOTIDE SEQUENCE [LARGE SCALE GENOMIC DNA]</scope>
    <source>
        <strain evidence="2 3">WRAS1</strain>
    </source>
</reference>
<dbReference type="InterPro" id="IPR009061">
    <property type="entry name" value="DNA-bd_dom_put_sf"/>
</dbReference>
<dbReference type="InterPro" id="IPR041657">
    <property type="entry name" value="HTH_17"/>
</dbReference>